<accession>A0A0E9T6X6</accession>
<name>A0A0E9T6X6_ANGAN</name>
<protein>
    <submittedName>
        <fullName evidence="1">Uncharacterized protein</fullName>
    </submittedName>
</protein>
<proteinExistence type="predicted"/>
<sequence length="26" mass="2613">MVGLQVTVGAGMVWDSVPDCGAPSVH</sequence>
<reference evidence="1" key="2">
    <citation type="journal article" date="2015" name="Fish Shellfish Immunol.">
        <title>Early steps in the European eel (Anguilla anguilla)-Vibrio vulnificus interaction in the gills: Role of the RtxA13 toxin.</title>
        <authorList>
            <person name="Callol A."/>
            <person name="Pajuelo D."/>
            <person name="Ebbesson L."/>
            <person name="Teles M."/>
            <person name="MacKenzie S."/>
            <person name="Amaro C."/>
        </authorList>
    </citation>
    <scope>NUCLEOTIDE SEQUENCE</scope>
</reference>
<organism evidence="1">
    <name type="scientific">Anguilla anguilla</name>
    <name type="common">European freshwater eel</name>
    <name type="synonym">Muraena anguilla</name>
    <dbReference type="NCBI Taxonomy" id="7936"/>
    <lineage>
        <taxon>Eukaryota</taxon>
        <taxon>Metazoa</taxon>
        <taxon>Chordata</taxon>
        <taxon>Craniata</taxon>
        <taxon>Vertebrata</taxon>
        <taxon>Euteleostomi</taxon>
        <taxon>Actinopterygii</taxon>
        <taxon>Neopterygii</taxon>
        <taxon>Teleostei</taxon>
        <taxon>Anguilliformes</taxon>
        <taxon>Anguillidae</taxon>
        <taxon>Anguilla</taxon>
    </lineage>
</organism>
<reference evidence="1" key="1">
    <citation type="submission" date="2014-11" db="EMBL/GenBank/DDBJ databases">
        <authorList>
            <person name="Amaro Gonzalez C."/>
        </authorList>
    </citation>
    <scope>NUCLEOTIDE SEQUENCE</scope>
</reference>
<evidence type="ECO:0000313" key="1">
    <source>
        <dbReference type="EMBL" id="JAH49399.1"/>
    </source>
</evidence>
<dbReference type="EMBL" id="GBXM01059178">
    <property type="protein sequence ID" value="JAH49399.1"/>
    <property type="molecule type" value="Transcribed_RNA"/>
</dbReference>
<dbReference type="AlphaFoldDB" id="A0A0E9T6X6"/>